<sequence length="435" mass="49577">MDAATYLLLQDMEDDAEEDDKELLNAQLSGALLIAGAEAGRELKAEHRRQTRNYLCRPQLPPSSHYGTAWQSLADSRNDRAYITTMGFDVKTFELIIRSGFEERWLAGPIPRNDASTSGLARPGARSLDTWGALGLVLHYLNSTMTEISLQQIFGLIPTTVSRYLRFGLTNLLETLRAMPAARIQWPRADDEFLIYSNIISARHPHLFGAFGSIDGLNLPVQTSEDPDIEDATYNGWLSEHFISSVIVFSPLGVILDVNFNAPGSWHDSRVAQPIYQKLRGNTPDGYYLIADSAFPQGAKDISGRIQAPIKSGKKLRGTEEDIEEHFAYDRELLSYRQTAEWGMRSIQGSFGRLRLPLPTGDTEFRALLLETCFRLHNLRTREIGRNQIQTVYMAEWRRTNDDQRIWLDFENIVFSEQRRIDRVSRFHVFPEYLN</sequence>
<name>A0A409XYQ0_9AGAR</name>
<evidence type="ECO:0000313" key="4">
    <source>
        <dbReference type="EMBL" id="PPQ95855.1"/>
    </source>
</evidence>
<dbReference type="OrthoDB" id="78198at2759"/>
<dbReference type="PANTHER" id="PTHR48471">
    <property type="entry name" value="DDE TNP4 DOMAIN-CONTAINING PROTEIN"/>
    <property type="match status" value="1"/>
</dbReference>
<protein>
    <recommendedName>
        <fullName evidence="3">DDE Tnp4 domain-containing protein</fullName>
    </recommendedName>
</protein>
<feature type="domain" description="DDE Tnp4" evidence="3">
    <location>
        <begin position="214"/>
        <end position="378"/>
    </location>
</feature>
<dbReference type="Proteomes" id="UP000284706">
    <property type="component" value="Unassembled WGS sequence"/>
</dbReference>
<dbReference type="EMBL" id="NHYE01001409">
    <property type="protein sequence ID" value="PPQ95855.1"/>
    <property type="molecule type" value="Genomic_DNA"/>
</dbReference>
<accession>A0A409XYQ0</accession>
<dbReference type="GO" id="GO:0046872">
    <property type="term" value="F:metal ion binding"/>
    <property type="evidence" value="ECO:0007669"/>
    <property type="project" value="UniProtKB-KW"/>
</dbReference>
<evidence type="ECO:0000256" key="2">
    <source>
        <dbReference type="ARBA" id="ARBA00022723"/>
    </source>
</evidence>
<evidence type="ECO:0000259" key="3">
    <source>
        <dbReference type="Pfam" id="PF13359"/>
    </source>
</evidence>
<evidence type="ECO:0000256" key="1">
    <source>
        <dbReference type="ARBA" id="ARBA00001968"/>
    </source>
</evidence>
<proteinExistence type="predicted"/>
<keyword evidence="5" id="KW-1185">Reference proteome</keyword>
<dbReference type="Pfam" id="PF13359">
    <property type="entry name" value="DDE_Tnp_4"/>
    <property type="match status" value="1"/>
</dbReference>
<evidence type="ECO:0000313" key="5">
    <source>
        <dbReference type="Proteomes" id="UP000284706"/>
    </source>
</evidence>
<dbReference type="AlphaFoldDB" id="A0A409XYQ0"/>
<dbReference type="PANTHER" id="PTHR48471:SF1">
    <property type="entry name" value="DDE TNP4 DOMAIN-CONTAINING PROTEIN"/>
    <property type="match status" value="1"/>
</dbReference>
<keyword evidence="2" id="KW-0479">Metal-binding</keyword>
<dbReference type="InterPro" id="IPR027806">
    <property type="entry name" value="HARBI1_dom"/>
</dbReference>
<comment type="cofactor">
    <cofactor evidence="1">
        <name>a divalent metal cation</name>
        <dbReference type="ChEBI" id="CHEBI:60240"/>
    </cofactor>
</comment>
<comment type="caution">
    <text evidence="4">The sequence shown here is derived from an EMBL/GenBank/DDBJ whole genome shotgun (WGS) entry which is preliminary data.</text>
</comment>
<dbReference type="InParanoid" id="A0A409XYQ0"/>
<organism evidence="4 5">
    <name type="scientific">Gymnopilus dilepis</name>
    <dbReference type="NCBI Taxonomy" id="231916"/>
    <lineage>
        <taxon>Eukaryota</taxon>
        <taxon>Fungi</taxon>
        <taxon>Dikarya</taxon>
        <taxon>Basidiomycota</taxon>
        <taxon>Agaricomycotina</taxon>
        <taxon>Agaricomycetes</taxon>
        <taxon>Agaricomycetidae</taxon>
        <taxon>Agaricales</taxon>
        <taxon>Agaricineae</taxon>
        <taxon>Hymenogastraceae</taxon>
        <taxon>Gymnopilus</taxon>
    </lineage>
</organism>
<gene>
    <name evidence="4" type="ORF">CVT26_015594</name>
</gene>
<reference evidence="4 5" key="1">
    <citation type="journal article" date="2018" name="Evol. Lett.">
        <title>Horizontal gene cluster transfer increased hallucinogenic mushroom diversity.</title>
        <authorList>
            <person name="Reynolds H.T."/>
            <person name="Vijayakumar V."/>
            <person name="Gluck-Thaler E."/>
            <person name="Korotkin H.B."/>
            <person name="Matheny P.B."/>
            <person name="Slot J.C."/>
        </authorList>
    </citation>
    <scope>NUCLEOTIDE SEQUENCE [LARGE SCALE GENOMIC DNA]</scope>
    <source>
        <strain evidence="4 5">SRW20</strain>
    </source>
</reference>